<dbReference type="GO" id="GO:0003995">
    <property type="term" value="F:acyl-CoA dehydrogenase activity"/>
    <property type="evidence" value="ECO:0007669"/>
    <property type="project" value="InterPro"/>
</dbReference>
<feature type="domain" description="Acyl-CoA oxidase/dehydrogenase middle" evidence="6">
    <location>
        <begin position="119"/>
        <end position="217"/>
    </location>
</feature>
<dbReference type="PROSITE" id="PS00073">
    <property type="entry name" value="ACYL_COA_DH_2"/>
    <property type="match status" value="1"/>
</dbReference>
<dbReference type="InterPro" id="IPR006091">
    <property type="entry name" value="Acyl-CoA_Oxase/DH_mid-dom"/>
</dbReference>
<dbReference type="SUPFAM" id="SSF47203">
    <property type="entry name" value="Acyl-CoA dehydrogenase C-terminal domain-like"/>
    <property type="match status" value="1"/>
</dbReference>
<comment type="similarity">
    <text evidence="2">Belongs to the acyl-CoA dehydrogenase family.</text>
</comment>
<dbReference type="InterPro" id="IPR013786">
    <property type="entry name" value="AcylCoA_DH/ox_N"/>
</dbReference>
<evidence type="ECO:0000313" key="9">
    <source>
        <dbReference type="Proteomes" id="UP000069001"/>
    </source>
</evidence>
<dbReference type="Pfam" id="PF02771">
    <property type="entry name" value="Acyl-CoA_dh_N"/>
    <property type="match status" value="1"/>
</dbReference>
<dbReference type="Gene3D" id="1.20.140.10">
    <property type="entry name" value="Butyryl-CoA Dehydrogenase, subunit A, domain 3"/>
    <property type="match status" value="1"/>
</dbReference>
<keyword evidence="3" id="KW-0285">Flavoprotein</keyword>
<keyword evidence="4" id="KW-0274">FAD</keyword>
<dbReference type="Gene3D" id="2.40.110.10">
    <property type="entry name" value="Butyryl-CoA Dehydrogenase, subunit A, domain 2"/>
    <property type="match status" value="1"/>
</dbReference>
<evidence type="ECO:0000256" key="1">
    <source>
        <dbReference type="ARBA" id="ARBA00001974"/>
    </source>
</evidence>
<evidence type="ECO:0000313" key="8">
    <source>
        <dbReference type="EMBL" id="KVK86875.1"/>
    </source>
</evidence>
<dbReference type="InterPro" id="IPR009100">
    <property type="entry name" value="AcylCoA_DH/oxidase_NM_dom_sf"/>
</dbReference>
<comment type="caution">
    <text evidence="8">The sequence shown here is derived from an EMBL/GenBank/DDBJ whole genome shotgun (WGS) entry which is preliminary data.</text>
</comment>
<reference evidence="8 9" key="1">
    <citation type="submission" date="2015-11" db="EMBL/GenBank/DDBJ databases">
        <title>Expanding the genomic diversity of Burkholderia species for the development of highly accurate diagnostics.</title>
        <authorList>
            <person name="Sahl J."/>
            <person name="Keim P."/>
            <person name="Wagner D."/>
        </authorList>
    </citation>
    <scope>NUCLEOTIDE SEQUENCE [LARGE SCALE GENOMIC DNA]</scope>
    <source>
        <strain evidence="8 9">MSMB1302</strain>
    </source>
</reference>
<comment type="cofactor">
    <cofactor evidence="1">
        <name>FAD</name>
        <dbReference type="ChEBI" id="CHEBI:57692"/>
    </cofactor>
</comment>
<dbReference type="Proteomes" id="UP000069001">
    <property type="component" value="Unassembled WGS sequence"/>
</dbReference>
<dbReference type="InterPro" id="IPR036250">
    <property type="entry name" value="AcylCo_DH-like_C"/>
</dbReference>
<protein>
    <submittedName>
        <fullName evidence="8">Acyl-CoA dehydrogenase</fullName>
    </submittedName>
</protein>
<dbReference type="PIRSF" id="PIRSF016578">
    <property type="entry name" value="HsaA"/>
    <property type="match status" value="1"/>
</dbReference>
<accession>A0A103ZVG9</accession>
<dbReference type="EMBL" id="LOYH01000023">
    <property type="protein sequence ID" value="KVK86875.1"/>
    <property type="molecule type" value="Genomic_DNA"/>
</dbReference>
<dbReference type="FunFam" id="1.10.540.10:FF:000013">
    <property type="entry name" value="Acyl-CoA dehydrogenase"/>
    <property type="match status" value="1"/>
</dbReference>
<dbReference type="FunFam" id="1.20.140.10:FF:000012">
    <property type="entry name" value="Acyl-CoA dehydrogenase fadE12"/>
    <property type="match status" value="1"/>
</dbReference>
<dbReference type="GO" id="GO:0050660">
    <property type="term" value="F:flavin adenine dinucleotide binding"/>
    <property type="evidence" value="ECO:0007669"/>
    <property type="project" value="InterPro"/>
</dbReference>
<evidence type="ECO:0000259" key="6">
    <source>
        <dbReference type="Pfam" id="PF02770"/>
    </source>
</evidence>
<evidence type="ECO:0000259" key="7">
    <source>
        <dbReference type="Pfam" id="PF02771"/>
    </source>
</evidence>
<evidence type="ECO:0000256" key="2">
    <source>
        <dbReference type="ARBA" id="ARBA00009347"/>
    </source>
</evidence>
<dbReference type="InterPro" id="IPR006089">
    <property type="entry name" value="Acyl-CoA_DH_CS"/>
</dbReference>
<organism evidence="8 9">
    <name type="scientific">Burkholderia cepacia</name>
    <name type="common">Pseudomonas cepacia</name>
    <dbReference type="NCBI Taxonomy" id="292"/>
    <lineage>
        <taxon>Bacteria</taxon>
        <taxon>Pseudomonadati</taxon>
        <taxon>Pseudomonadota</taxon>
        <taxon>Betaproteobacteria</taxon>
        <taxon>Burkholderiales</taxon>
        <taxon>Burkholderiaceae</taxon>
        <taxon>Burkholderia</taxon>
        <taxon>Burkholderia cepacia complex</taxon>
    </lineage>
</organism>
<proteinExistence type="inferred from homology"/>
<dbReference type="Pfam" id="PF02770">
    <property type="entry name" value="Acyl-CoA_dh_M"/>
    <property type="match status" value="1"/>
</dbReference>
<dbReference type="InterPro" id="IPR009075">
    <property type="entry name" value="AcylCo_DH/oxidase_C"/>
</dbReference>
<feature type="domain" description="Acyl-CoA dehydrogenase/oxidase C-terminal" evidence="5">
    <location>
        <begin position="230"/>
        <end position="364"/>
    </location>
</feature>
<dbReference type="PANTHER" id="PTHR43884:SF12">
    <property type="entry name" value="ISOVALERYL-COA DEHYDROGENASE, MITOCHONDRIAL-RELATED"/>
    <property type="match status" value="1"/>
</dbReference>
<evidence type="ECO:0000259" key="5">
    <source>
        <dbReference type="Pfam" id="PF00441"/>
    </source>
</evidence>
<dbReference type="AlphaFoldDB" id="A0A103ZVG9"/>
<dbReference type="Pfam" id="PF00441">
    <property type="entry name" value="Acyl-CoA_dh_1"/>
    <property type="match status" value="1"/>
</dbReference>
<dbReference type="InterPro" id="IPR037069">
    <property type="entry name" value="AcylCoA_DH/ox_N_sf"/>
</dbReference>
<sequence length="385" mass="42786">MHPADAYQDIREAVRDLCGEFSAEYFRKIDEERGYPEAFVDALTKAGWLAALIPQEYGGSGLGLTEASVIMEEINRAGGNSGACHGQMYNMGTLLRHGSAEQKQRYLPKFASGELRLQSMGVTEPTTGTDTTKIKTTAVRKGDRYVINGQKVWISRVQHSDLMILLARTTPLSDVKKKSEGMSIFIVDLHHAIGNGMTVRPIPNMVNHETNELFFDNLEIPTENLIGEEGRGFKYILDGLNAERTLIAAECIGDGYWFVDKVSQYVKDRVVFGRPIGQNQGVQFPIARSFVNVEAASLMRFEAARRFDAHEPCGAQANMAKLLAADASWEAANACLQFHGGFGFACEYDVERKFRETRLYQVAPISTNLILSYVAEHILGLPRSF</sequence>
<dbReference type="PANTHER" id="PTHR43884">
    <property type="entry name" value="ACYL-COA DEHYDROGENASE"/>
    <property type="match status" value="1"/>
</dbReference>
<feature type="domain" description="Acyl-CoA dehydrogenase/oxidase N-terminal" evidence="7">
    <location>
        <begin position="7"/>
        <end position="114"/>
    </location>
</feature>
<name>A0A103ZVG9_BURCE</name>
<evidence type="ECO:0000256" key="3">
    <source>
        <dbReference type="ARBA" id="ARBA00022630"/>
    </source>
</evidence>
<dbReference type="FunFam" id="2.40.110.10:FF:000014">
    <property type="entry name" value="Probable acyl-CoA dehydrogenase"/>
    <property type="match status" value="1"/>
</dbReference>
<dbReference type="RefSeq" id="WP_059728052.1">
    <property type="nucleotide sequence ID" value="NZ_LOYH01000023.1"/>
</dbReference>
<dbReference type="Gene3D" id="1.10.540.10">
    <property type="entry name" value="Acyl-CoA dehydrogenase/oxidase, N-terminal domain"/>
    <property type="match status" value="1"/>
</dbReference>
<dbReference type="InterPro" id="IPR046373">
    <property type="entry name" value="Acyl-CoA_Oxase/DH_mid-dom_sf"/>
</dbReference>
<gene>
    <name evidence="8" type="ORF">WS90_05810</name>
</gene>
<evidence type="ECO:0000256" key="4">
    <source>
        <dbReference type="ARBA" id="ARBA00022827"/>
    </source>
</evidence>
<dbReference type="SUPFAM" id="SSF56645">
    <property type="entry name" value="Acyl-CoA dehydrogenase NM domain-like"/>
    <property type="match status" value="1"/>
</dbReference>